<proteinExistence type="predicted"/>
<dbReference type="AlphaFoldDB" id="A0A4R5DXW5"/>
<reference evidence="1 2" key="1">
    <citation type="submission" date="2019-03" db="EMBL/GenBank/DDBJ databases">
        <title>Dyadobacter AR-3-6 sp. nov., isolated from arctic soil.</title>
        <authorList>
            <person name="Chaudhary D.K."/>
        </authorList>
    </citation>
    <scope>NUCLEOTIDE SEQUENCE [LARGE SCALE GENOMIC DNA]</scope>
    <source>
        <strain evidence="1 2">AR-3-6</strain>
    </source>
</reference>
<organism evidence="1 2">
    <name type="scientific">Dyadobacter psychrotolerans</name>
    <dbReference type="NCBI Taxonomy" id="2541721"/>
    <lineage>
        <taxon>Bacteria</taxon>
        <taxon>Pseudomonadati</taxon>
        <taxon>Bacteroidota</taxon>
        <taxon>Cytophagia</taxon>
        <taxon>Cytophagales</taxon>
        <taxon>Spirosomataceae</taxon>
        <taxon>Dyadobacter</taxon>
    </lineage>
</organism>
<keyword evidence="2" id="KW-1185">Reference proteome</keyword>
<accession>A0A4R5DXW5</accession>
<sequence length="184" mass="21293">MTFDYPGYPLRFIQKDKCTDESAHLFTHIYKFYSPVTQYFYILRADYHEEDVFSIKFYCKKDRKSDFKYSKIINKGDIGNILLSCANVIPKLLTDYPAASFALVGSRSIDKISGTIEPFSNNQRFRIYAEIIAKKFGAVTFEHVTYPEVSGYLLINRKSGDLPLKESAIKRMFALTYNNLPDII</sequence>
<dbReference type="EMBL" id="SMFL01000003">
    <property type="protein sequence ID" value="TDE16185.1"/>
    <property type="molecule type" value="Genomic_DNA"/>
</dbReference>
<dbReference type="RefSeq" id="WP_131957718.1">
    <property type="nucleotide sequence ID" value="NZ_SMFL01000003.1"/>
</dbReference>
<evidence type="ECO:0000313" key="1">
    <source>
        <dbReference type="EMBL" id="TDE16185.1"/>
    </source>
</evidence>
<gene>
    <name evidence="1" type="ORF">E0F88_07990</name>
</gene>
<evidence type="ECO:0000313" key="2">
    <source>
        <dbReference type="Proteomes" id="UP000294850"/>
    </source>
</evidence>
<name>A0A4R5DXW5_9BACT</name>
<protein>
    <submittedName>
        <fullName evidence="1">Uncharacterized protein</fullName>
    </submittedName>
</protein>
<dbReference type="OrthoDB" id="1340039at2"/>
<dbReference type="Proteomes" id="UP000294850">
    <property type="component" value="Unassembled WGS sequence"/>
</dbReference>
<comment type="caution">
    <text evidence="1">The sequence shown here is derived from an EMBL/GenBank/DDBJ whole genome shotgun (WGS) entry which is preliminary data.</text>
</comment>